<comment type="subcellular location">
    <subcellularLocation>
        <location evidence="1">Cell membrane</location>
    </subcellularLocation>
</comment>
<dbReference type="InterPro" id="IPR003598">
    <property type="entry name" value="Ig_sub2"/>
</dbReference>
<evidence type="ECO:0000256" key="5">
    <source>
        <dbReference type="ARBA" id="ARBA00023136"/>
    </source>
</evidence>
<reference evidence="12 13" key="1">
    <citation type="journal article" date="2012" name="Genome Biol.">
        <title>Sequencing three crocodilian genomes to illuminate the evolution of archosaurs and amniotes.</title>
        <authorList>
            <person name="St John J.A."/>
            <person name="Braun E.L."/>
            <person name="Isberg S.R."/>
            <person name="Miles L.G."/>
            <person name="Chong A.Y."/>
            <person name="Gongora J."/>
            <person name="Dalzell P."/>
            <person name="Moran C."/>
            <person name="Bed'hom B."/>
            <person name="Abzhanov A."/>
            <person name="Burgess S.C."/>
            <person name="Cooksey A.M."/>
            <person name="Castoe T.A."/>
            <person name="Crawford N.G."/>
            <person name="Densmore L.D."/>
            <person name="Drew J.C."/>
            <person name="Edwards S.V."/>
            <person name="Faircloth B.C."/>
            <person name="Fujita M.K."/>
            <person name="Greenwold M.J."/>
            <person name="Hoffmann F.G."/>
            <person name="Howard J.M."/>
            <person name="Iguchi T."/>
            <person name="Janes D.E."/>
            <person name="Khan S.Y."/>
            <person name="Kohno S."/>
            <person name="de Koning A.J."/>
            <person name="Lance S.L."/>
            <person name="McCarthy F.M."/>
            <person name="McCormack J.E."/>
            <person name="Merchant M.E."/>
            <person name="Peterson D.G."/>
            <person name="Pollock D.D."/>
            <person name="Pourmand N."/>
            <person name="Raney B.J."/>
            <person name="Roessler K.A."/>
            <person name="Sanford J.R."/>
            <person name="Sawyer R.H."/>
            <person name="Schmidt C.J."/>
            <person name="Triplett E.W."/>
            <person name="Tuberville T.D."/>
            <person name="Venegas-Anaya M."/>
            <person name="Howard J.T."/>
            <person name="Jarvis E.D."/>
            <person name="Guillette L.J.Jr."/>
            <person name="Glenn T.C."/>
            <person name="Green R.E."/>
            <person name="Ray D.A."/>
        </authorList>
    </citation>
    <scope>NUCLEOTIDE SEQUENCE [LARGE SCALE GENOMIC DNA]</scope>
    <source>
        <strain evidence="12">KSC_2009_1</strain>
    </source>
</reference>
<dbReference type="InterPro" id="IPR007110">
    <property type="entry name" value="Ig-like_dom"/>
</dbReference>
<dbReference type="InterPro" id="IPR052051">
    <property type="entry name" value="TCR_complex_component"/>
</dbReference>
<evidence type="ECO:0000256" key="8">
    <source>
        <dbReference type="SAM" id="MobiDB-lite"/>
    </source>
</evidence>
<keyword evidence="5 9" id="KW-0472">Membrane</keyword>
<dbReference type="SMART" id="SM00408">
    <property type="entry name" value="IGc2"/>
    <property type="match status" value="2"/>
</dbReference>
<dbReference type="InterPro" id="IPR003599">
    <property type="entry name" value="Ig_sub"/>
</dbReference>
<dbReference type="InterPro" id="IPR013106">
    <property type="entry name" value="Ig_V-set"/>
</dbReference>
<dbReference type="GO" id="GO:0009617">
    <property type="term" value="P:response to bacterium"/>
    <property type="evidence" value="ECO:0007669"/>
    <property type="project" value="TreeGrafter"/>
</dbReference>
<dbReference type="Proteomes" id="UP000050525">
    <property type="component" value="Unassembled WGS sequence"/>
</dbReference>
<evidence type="ECO:0000259" key="11">
    <source>
        <dbReference type="PROSITE" id="PS50835"/>
    </source>
</evidence>
<feature type="domain" description="Ig-like" evidence="11">
    <location>
        <begin position="150"/>
        <end position="248"/>
    </location>
</feature>
<keyword evidence="6" id="KW-1015">Disulfide bond</keyword>
<feature type="chain" id="PRO_5012045772" description="Ig-like domain-containing protein" evidence="10">
    <location>
        <begin position="16"/>
        <end position="452"/>
    </location>
</feature>
<feature type="domain" description="Ig-like" evidence="11">
    <location>
        <begin position="28"/>
        <end position="136"/>
    </location>
</feature>
<keyword evidence="9" id="KW-0812">Transmembrane</keyword>
<dbReference type="GO" id="GO:0002376">
    <property type="term" value="P:immune system process"/>
    <property type="evidence" value="ECO:0007669"/>
    <property type="project" value="UniProtKB-KW"/>
</dbReference>
<keyword evidence="4" id="KW-0391">Immunity</keyword>
<dbReference type="InterPro" id="IPR013783">
    <property type="entry name" value="Ig-like_fold"/>
</dbReference>
<dbReference type="Pfam" id="PF07686">
    <property type="entry name" value="V-set"/>
    <property type="match status" value="2"/>
</dbReference>
<feature type="region of interest" description="Disordered" evidence="8">
    <location>
        <begin position="345"/>
        <end position="373"/>
    </location>
</feature>
<evidence type="ECO:0000256" key="9">
    <source>
        <dbReference type="SAM" id="Phobius"/>
    </source>
</evidence>
<dbReference type="STRING" id="8496.A0A151N449"/>
<dbReference type="GO" id="GO:0005886">
    <property type="term" value="C:plasma membrane"/>
    <property type="evidence" value="ECO:0007669"/>
    <property type="project" value="UniProtKB-SubCell"/>
</dbReference>
<dbReference type="eggNOG" id="ENOG502SQUV">
    <property type="taxonomic scope" value="Eukaryota"/>
</dbReference>
<dbReference type="Gene3D" id="2.60.40.10">
    <property type="entry name" value="Immunoglobulins"/>
    <property type="match status" value="3"/>
</dbReference>
<keyword evidence="13" id="KW-1185">Reference proteome</keyword>
<dbReference type="InterPro" id="IPR036179">
    <property type="entry name" value="Ig-like_dom_sf"/>
</dbReference>
<organism evidence="12 13">
    <name type="scientific">Alligator mississippiensis</name>
    <name type="common">American alligator</name>
    <dbReference type="NCBI Taxonomy" id="8496"/>
    <lineage>
        <taxon>Eukaryota</taxon>
        <taxon>Metazoa</taxon>
        <taxon>Chordata</taxon>
        <taxon>Craniata</taxon>
        <taxon>Vertebrata</taxon>
        <taxon>Euteleostomi</taxon>
        <taxon>Archelosauria</taxon>
        <taxon>Archosauria</taxon>
        <taxon>Crocodylia</taxon>
        <taxon>Alligatoridae</taxon>
        <taxon>Alligatorinae</taxon>
        <taxon>Alligator</taxon>
    </lineage>
</organism>
<evidence type="ECO:0000256" key="1">
    <source>
        <dbReference type="ARBA" id="ARBA00004236"/>
    </source>
</evidence>
<protein>
    <recommendedName>
        <fullName evidence="11">Ig-like domain-containing protein</fullName>
    </recommendedName>
</protein>
<evidence type="ECO:0000256" key="6">
    <source>
        <dbReference type="ARBA" id="ARBA00023157"/>
    </source>
</evidence>
<dbReference type="SUPFAM" id="SSF48726">
    <property type="entry name" value="Immunoglobulin"/>
    <property type="match status" value="3"/>
</dbReference>
<evidence type="ECO:0000313" key="13">
    <source>
        <dbReference type="Proteomes" id="UP000050525"/>
    </source>
</evidence>
<sequence length="452" mass="49417">MAASILMMMISSLLGEFLSLGVGALRCPGLAPIVSVAEGEPVSFECPFPGPPTLNNTFHEIIWLHTLSHTNLSKRILSIRMTRPNDSATVTVTEGHLRGQLDFEKHMSFLSIPEVRVNDSGLYYCEVTIVPPRIYSKTNATNLIVKRGWPTQITSESSSSHSAPEGGTVTLKCDFTPNMTGNFTQLFWIHELSGQAQFRLIAWHGLPQRDGTYCGTGSRFHSQLDLDKHRSYLTITDLEVNDSGRYHCEGLGHPGRGSSTSLIVKAPMNTVLISGPVAGILLFLLALCLCFKFRNRIHAKNQEVSLEMSQLNSNTPAPAGREPLTQPVSGEIIYSHLRWSKNDAVSSLGRSPHSEDPGAKKKSRKGTDGSSGTDVQYAVVGETLESSERSCSISWPAVQTQPVLTQQPSVFVVPGESITLKCVMAEVKFKDYCVSRYQQKSGLPPFSFCGTG</sequence>
<feature type="signal peptide" evidence="10">
    <location>
        <begin position="1"/>
        <end position="15"/>
    </location>
</feature>
<keyword evidence="7" id="KW-0325">Glycoprotein</keyword>
<dbReference type="PROSITE" id="PS50835">
    <property type="entry name" value="IG_LIKE"/>
    <property type="match status" value="2"/>
</dbReference>
<keyword evidence="3 10" id="KW-0732">Signal</keyword>
<dbReference type="EMBL" id="AKHW03004053">
    <property type="protein sequence ID" value="KYO31603.1"/>
    <property type="molecule type" value="Genomic_DNA"/>
</dbReference>
<evidence type="ECO:0000256" key="4">
    <source>
        <dbReference type="ARBA" id="ARBA00022859"/>
    </source>
</evidence>
<evidence type="ECO:0000256" key="3">
    <source>
        <dbReference type="ARBA" id="ARBA00022729"/>
    </source>
</evidence>
<dbReference type="SMART" id="SM00406">
    <property type="entry name" value="IGv"/>
    <property type="match status" value="2"/>
</dbReference>
<dbReference type="SMART" id="SM00409">
    <property type="entry name" value="IG"/>
    <property type="match status" value="2"/>
</dbReference>
<gene>
    <name evidence="12" type="ORF">Y1Q_0022724</name>
</gene>
<evidence type="ECO:0000256" key="10">
    <source>
        <dbReference type="SAM" id="SignalP"/>
    </source>
</evidence>
<accession>A0A151N449</accession>
<comment type="caution">
    <text evidence="12">The sequence shown here is derived from an EMBL/GenBank/DDBJ whole genome shotgun (WGS) entry which is preliminary data.</text>
</comment>
<keyword evidence="9" id="KW-1133">Transmembrane helix</keyword>
<evidence type="ECO:0000256" key="2">
    <source>
        <dbReference type="ARBA" id="ARBA00022475"/>
    </source>
</evidence>
<evidence type="ECO:0000256" key="7">
    <source>
        <dbReference type="ARBA" id="ARBA00023180"/>
    </source>
</evidence>
<evidence type="ECO:0000313" key="12">
    <source>
        <dbReference type="EMBL" id="KYO31603.1"/>
    </source>
</evidence>
<dbReference type="AlphaFoldDB" id="A0A151N449"/>
<name>A0A151N449_ALLMI</name>
<dbReference type="PANTHER" id="PTHR19433">
    <property type="entry name" value="T-CELL RECEPTOR ALPHA CHAIN V REGION-RELATED"/>
    <property type="match status" value="1"/>
</dbReference>
<proteinExistence type="predicted"/>
<keyword evidence="2" id="KW-1003">Cell membrane</keyword>
<feature type="transmembrane region" description="Helical" evidence="9">
    <location>
        <begin position="271"/>
        <end position="291"/>
    </location>
</feature>
<dbReference type="CDD" id="cd00099">
    <property type="entry name" value="IgV"/>
    <property type="match status" value="1"/>
</dbReference>